<feature type="region of interest" description="Disordered" evidence="1">
    <location>
        <begin position="812"/>
        <end position="840"/>
    </location>
</feature>
<feature type="compositionally biased region" description="Basic and acidic residues" evidence="1">
    <location>
        <begin position="861"/>
        <end position="880"/>
    </location>
</feature>
<evidence type="ECO:0000313" key="4">
    <source>
        <dbReference type="Proteomes" id="UP000677054"/>
    </source>
</evidence>
<dbReference type="PANTHER" id="PTHR10656">
    <property type="entry name" value="CELL FATE DETERMINING PROTEIN MAB21-RELATED"/>
    <property type="match status" value="1"/>
</dbReference>
<accession>A0A7R9A2B8</accession>
<evidence type="ECO:0000256" key="1">
    <source>
        <dbReference type="SAM" id="MobiDB-lite"/>
    </source>
</evidence>
<gene>
    <name evidence="3" type="ORF">DSTB1V02_LOCUS669</name>
</gene>
<dbReference type="Pfam" id="PF20266">
    <property type="entry name" value="Mab-21_C"/>
    <property type="match status" value="1"/>
</dbReference>
<name>A0A7R9A2B8_9CRUS</name>
<reference evidence="3" key="1">
    <citation type="submission" date="2020-11" db="EMBL/GenBank/DDBJ databases">
        <authorList>
            <person name="Tran Van P."/>
        </authorList>
    </citation>
    <scope>NUCLEOTIDE SEQUENCE</scope>
</reference>
<feature type="compositionally biased region" description="Basic residues" evidence="1">
    <location>
        <begin position="229"/>
        <end position="239"/>
    </location>
</feature>
<organism evidence="3">
    <name type="scientific">Darwinula stevensoni</name>
    <dbReference type="NCBI Taxonomy" id="69355"/>
    <lineage>
        <taxon>Eukaryota</taxon>
        <taxon>Metazoa</taxon>
        <taxon>Ecdysozoa</taxon>
        <taxon>Arthropoda</taxon>
        <taxon>Crustacea</taxon>
        <taxon>Oligostraca</taxon>
        <taxon>Ostracoda</taxon>
        <taxon>Podocopa</taxon>
        <taxon>Podocopida</taxon>
        <taxon>Darwinulocopina</taxon>
        <taxon>Darwinuloidea</taxon>
        <taxon>Darwinulidae</taxon>
        <taxon>Darwinula</taxon>
    </lineage>
</organism>
<feature type="region of interest" description="Disordered" evidence="1">
    <location>
        <begin position="861"/>
        <end position="882"/>
    </location>
</feature>
<proteinExistence type="predicted"/>
<dbReference type="SMART" id="SM01265">
    <property type="entry name" value="Mab-21"/>
    <property type="match status" value="1"/>
</dbReference>
<feature type="compositionally biased region" description="Polar residues" evidence="1">
    <location>
        <begin position="949"/>
        <end position="961"/>
    </location>
</feature>
<feature type="compositionally biased region" description="Polar residues" evidence="1">
    <location>
        <begin position="317"/>
        <end position="330"/>
    </location>
</feature>
<dbReference type="OrthoDB" id="6109774at2759"/>
<dbReference type="Proteomes" id="UP000677054">
    <property type="component" value="Unassembled WGS sequence"/>
</dbReference>
<sequence>MGNFCFRRTPDRKPSDENLVKEPIVNEDDVFANIGPKESPEEIEEKARLLSYDALKYDLQYRQHLFILNNVFLAVQFFKNYEKEKKEIEMMKDARDREVTKKLTSIHKSCYYTGSIFEQVENHTRLRKRNEAYGKYIAPAMEYHINYDNVKILQRHESPTDFKHGASALQFKMDTNTEEFQQGEVHLCLERGNDLRSNNYGGSRVSIGYDSPDNIGSTTTTDATVDSRNRRRRKRRRKKPQLENLDVISSGTTDLSSSSSDEQEEAESSTLFPILAKSPWANRKRSTMKKAKSESHLTVNNESNGGSTIDSGIRSFPDTNASLPDLNNSQTMTSELRGCLKSEKRHLQEDARISSTLNVSLLSSSALARKFTMNFEDIALLLGDKNLAYNHTSRYHMVNYEKHIHGNAAHYRFLPSITVPFWPDEYIEWIMRERVPTRDVRLNQVYVWPTKAMVEKAMHLGCNLIPKLPNSSSNPSATHSWMMNFTKIEAFLMRTLLHSQIRCYLFCIVLYKMYLEDMKAPLVSAHHIRHILFKMCEEEFLQWPEEQLAEKIFQLMETLHRALQKQRLPNYFIRKRNILENIPTQQILRSQKRVSEMLESWPIRIFHILEALSSIELAPGFYPRFPFEKLNYYLTAESWTIIKHLPLMESSGEQPQNILSSDDDSEENVRIGGARGGVKHKRQYMKNKQIIQEKAGINFNAKIWHLDRIRLNSILPLFIEHFIAMGKKSNEFGDRGQALLYLNHAENLAKLMEEECNDVDKTKKYKDDIRQLRGASRSGSGDRSRTYNLIWKQETKMTRLSFKNDQVVFRTRQKQEKNSNPKLPDQPQPTSRPNSLNLNSSRMGLAKSLTSIPSINSYYKVDESDSSHSDDNLSENEGKGNHQVQVHADVHPENASMSHAPDSSHLGAANVRHIYGSQMYPIKEDDSEKSYEEIQKPVVDNVQVQFKSAQRGSLNTKTQGGKNLGKEVQQDKLFPRQHRYTSSSVISGHPGIPEPPGGSTSDSDEVTAL</sequence>
<evidence type="ECO:0000259" key="2">
    <source>
        <dbReference type="Pfam" id="PF20266"/>
    </source>
</evidence>
<dbReference type="AlphaFoldDB" id="A0A7R9A2B8"/>
<dbReference type="PANTHER" id="PTHR10656:SF69">
    <property type="entry name" value="MAB-21-LIKE HHH_H2TH-LIKE DOMAIN-CONTAINING PROTEIN"/>
    <property type="match status" value="1"/>
</dbReference>
<feature type="region of interest" description="Disordered" evidence="1">
    <location>
        <begin position="204"/>
        <end position="330"/>
    </location>
</feature>
<evidence type="ECO:0000313" key="3">
    <source>
        <dbReference type="EMBL" id="CAD7240650.1"/>
    </source>
</evidence>
<keyword evidence="4" id="KW-1185">Reference proteome</keyword>
<feature type="region of interest" description="Disordered" evidence="1">
    <location>
        <begin position="949"/>
        <end position="1009"/>
    </location>
</feature>
<dbReference type="InterPro" id="IPR024810">
    <property type="entry name" value="MAB21L/cGLR"/>
</dbReference>
<feature type="compositionally biased region" description="Polar residues" evidence="1">
    <location>
        <begin position="214"/>
        <end position="226"/>
    </location>
</feature>
<protein>
    <recommendedName>
        <fullName evidence="2">Mab-21-like HhH/H2TH-like domain-containing protein</fullName>
    </recommendedName>
</protein>
<feature type="domain" description="Mab-21-like HhH/H2TH-like" evidence="2">
    <location>
        <begin position="519"/>
        <end position="595"/>
    </location>
</feature>
<dbReference type="EMBL" id="LR899565">
    <property type="protein sequence ID" value="CAD7240650.1"/>
    <property type="molecule type" value="Genomic_DNA"/>
</dbReference>
<dbReference type="Gene3D" id="1.10.1410.40">
    <property type="match status" value="1"/>
</dbReference>
<dbReference type="EMBL" id="CAJPEV010000048">
    <property type="protein sequence ID" value="CAG0879599.1"/>
    <property type="molecule type" value="Genomic_DNA"/>
</dbReference>
<dbReference type="InterPro" id="IPR046906">
    <property type="entry name" value="Mab-21_HhH/H2TH-like"/>
</dbReference>
<feature type="compositionally biased region" description="Polar residues" evidence="1">
    <location>
        <begin position="296"/>
        <end position="310"/>
    </location>
</feature>
<feature type="compositionally biased region" description="Low complexity" evidence="1">
    <location>
        <begin position="249"/>
        <end position="260"/>
    </location>
</feature>
<feature type="compositionally biased region" description="Basic and acidic residues" evidence="1">
    <location>
        <begin position="964"/>
        <end position="974"/>
    </location>
</feature>